<dbReference type="EMBL" id="NEVR01000004">
    <property type="protein sequence ID" value="OZI59018.1"/>
    <property type="molecule type" value="Genomic_DNA"/>
</dbReference>
<dbReference type="Proteomes" id="UP000216354">
    <property type="component" value="Unassembled WGS sequence"/>
</dbReference>
<dbReference type="InterPro" id="IPR021739">
    <property type="entry name" value="SaV-like"/>
</dbReference>
<comment type="caution">
    <text evidence="1">The sequence shown here is derived from an EMBL/GenBank/DDBJ whole genome shotgun (WGS) entry which is preliminary data.</text>
</comment>
<protein>
    <recommendedName>
        <fullName evidence="3">DUF3310 domain-containing protein</fullName>
    </recommendedName>
</protein>
<proteinExistence type="predicted"/>
<sequence>MVDHPPHYTAGGVECIDALAAATADLSGIEAVCTANAIKYLWRWKRKNGVEDLRKARWYISRLLGDN</sequence>
<reference evidence="1 2" key="1">
    <citation type="submission" date="2017-05" db="EMBL/GenBank/DDBJ databases">
        <title>Complete and WGS of Bordetella genogroups.</title>
        <authorList>
            <person name="Spilker T."/>
            <person name="Lipuma J."/>
        </authorList>
    </citation>
    <scope>NUCLEOTIDE SEQUENCE [LARGE SCALE GENOMIC DNA]</scope>
    <source>
        <strain evidence="1 2">AU9795</strain>
    </source>
</reference>
<accession>A0ABX4EX38</accession>
<keyword evidence="2" id="KW-1185">Reference proteome</keyword>
<gene>
    <name evidence="1" type="ORF">CAL27_18860</name>
</gene>
<name>A0ABX4EX38_9BORD</name>
<evidence type="ECO:0000313" key="2">
    <source>
        <dbReference type="Proteomes" id="UP000216354"/>
    </source>
</evidence>
<evidence type="ECO:0008006" key="3">
    <source>
        <dbReference type="Google" id="ProtNLM"/>
    </source>
</evidence>
<dbReference type="Pfam" id="PF11753">
    <property type="entry name" value="DUF3310"/>
    <property type="match status" value="1"/>
</dbReference>
<evidence type="ECO:0000313" key="1">
    <source>
        <dbReference type="EMBL" id="OZI59018.1"/>
    </source>
</evidence>
<organism evidence="1 2">
    <name type="scientific">Bordetella genomosp. 1</name>
    <dbReference type="NCBI Taxonomy" id="1395607"/>
    <lineage>
        <taxon>Bacteria</taxon>
        <taxon>Pseudomonadati</taxon>
        <taxon>Pseudomonadota</taxon>
        <taxon>Betaproteobacteria</taxon>
        <taxon>Burkholderiales</taxon>
        <taxon>Alcaligenaceae</taxon>
        <taxon>Bordetella</taxon>
    </lineage>
</organism>